<dbReference type="PANTHER" id="PTHR31377:SF0">
    <property type="entry name" value="AGMATINE DEIMINASE-RELATED"/>
    <property type="match status" value="1"/>
</dbReference>
<sequence length="321" mass="33913">MADDARGQLIMLAAPSLDDPYYASEADAIIEFHIAFANRVAAPDRVRVLAGADTAGIYAKALGADRVVTAAMGDIWIRDFGIMDAGSSVMMRYTAAGQGGGRNGQRDADAVQETHAAFLESAGILPVASDLLNDGGNWVFDGAGNAVVSTKFLADNTLTEDEARAALRKATSATHIAFIEADEQGGLEHADGVVSFIDDGVLLVNSYADDPAYETQLLADLRRGLPDVDIHTIVNAYDGTDVYDSRFGSACGLYTNALVTHHAVYLPQFGIPQDAQALETVTRLTGKKVIPVASHQVCHMGGGVRCMSSQIDLQQAAGLRP</sequence>
<dbReference type="AlphaFoldDB" id="X5MNQ4"/>
<keyword evidence="3" id="KW-1185">Reference proteome</keyword>
<keyword evidence="1 2" id="KW-0378">Hydrolase</keyword>
<dbReference type="Pfam" id="PF04371">
    <property type="entry name" value="PAD_porph"/>
    <property type="match status" value="1"/>
</dbReference>
<dbReference type="OrthoDB" id="7871381at2"/>
<evidence type="ECO:0000313" key="2">
    <source>
        <dbReference type="EMBL" id="CDO60306.1"/>
    </source>
</evidence>
<dbReference type="EMBL" id="HG966617">
    <property type="protein sequence ID" value="CDO60306.1"/>
    <property type="molecule type" value="Genomic_DNA"/>
</dbReference>
<accession>X5MNQ4</accession>
<dbReference type="SUPFAM" id="SSF55909">
    <property type="entry name" value="Pentein"/>
    <property type="match status" value="1"/>
</dbReference>
<evidence type="ECO:0000256" key="1">
    <source>
        <dbReference type="ARBA" id="ARBA00022801"/>
    </source>
</evidence>
<dbReference type="KEGG" id="pect:BN1012_Phect2093"/>
<proteinExistence type="predicted"/>
<name>X5MNQ4_9HYPH</name>
<reference evidence="2 3" key="1">
    <citation type="journal article" date="2014" name="Front. Genet.">
        <title>Genome and metabolic network of "Candidatus Phaeomarinobacter ectocarpi" Ec32, a new candidate genus of Alphaproteobacteria frequently associated with brown algae.</title>
        <authorList>
            <person name="Dittami S.M."/>
            <person name="Barbeyron T."/>
            <person name="Boyen C."/>
            <person name="Cambefort J."/>
            <person name="Collet G."/>
            <person name="Delage L."/>
            <person name="Gobet A."/>
            <person name="Groisillier A."/>
            <person name="Leblanc C."/>
            <person name="Michel G."/>
            <person name="Scornet D."/>
            <person name="Siegel A."/>
            <person name="Tapia J.E."/>
            <person name="Tonon T."/>
        </authorList>
    </citation>
    <scope>NUCLEOTIDE SEQUENCE [LARGE SCALE GENOMIC DNA]</scope>
    <source>
        <strain evidence="2 3">Ec32</strain>
    </source>
</reference>
<gene>
    <name evidence="2" type="ORF">BN1012_Phect2093</name>
</gene>
<dbReference type="PATRIC" id="fig|1458461.3.peg.2099"/>
<dbReference type="GO" id="GO:0009446">
    <property type="term" value="P:putrescine biosynthetic process"/>
    <property type="evidence" value="ECO:0007669"/>
    <property type="project" value="InterPro"/>
</dbReference>
<evidence type="ECO:0000313" key="3">
    <source>
        <dbReference type="Proteomes" id="UP000032160"/>
    </source>
</evidence>
<organism evidence="2 3">
    <name type="scientific">Candidatus Phaeomarinibacter ectocarpi</name>
    <dbReference type="NCBI Taxonomy" id="1458461"/>
    <lineage>
        <taxon>Bacteria</taxon>
        <taxon>Pseudomonadati</taxon>
        <taxon>Pseudomonadota</taxon>
        <taxon>Alphaproteobacteria</taxon>
        <taxon>Hyphomicrobiales</taxon>
        <taxon>Parvibaculaceae</taxon>
        <taxon>Candidatus Phaeomarinibacter</taxon>
    </lineage>
</organism>
<dbReference type="PANTHER" id="PTHR31377">
    <property type="entry name" value="AGMATINE DEIMINASE-RELATED"/>
    <property type="match status" value="1"/>
</dbReference>
<dbReference type="HOGENOM" id="CLU_051978_0_0_5"/>
<dbReference type="InterPro" id="IPR007466">
    <property type="entry name" value="Peptidyl-Arg-deiminase_porph"/>
</dbReference>
<dbReference type="GO" id="GO:0004668">
    <property type="term" value="F:protein-arginine deiminase activity"/>
    <property type="evidence" value="ECO:0007669"/>
    <property type="project" value="InterPro"/>
</dbReference>
<dbReference type="GO" id="GO:0047632">
    <property type="term" value="F:agmatine deiminase activity"/>
    <property type="evidence" value="ECO:0007669"/>
    <property type="project" value="UniProtKB-EC"/>
</dbReference>
<dbReference type="EC" id="3.5.3.12" evidence="2"/>
<dbReference type="Proteomes" id="UP000032160">
    <property type="component" value="Chromosome I"/>
</dbReference>
<protein>
    <submittedName>
        <fullName evidence="2">Agmatine deiminase</fullName>
        <ecNumber evidence="2">3.5.3.12</ecNumber>
    </submittedName>
</protein>
<dbReference type="STRING" id="1458461.BN1012_Phect2093"/>
<dbReference type="Gene3D" id="3.75.10.10">
    <property type="entry name" value="L-arginine/glycine Amidinotransferase, Chain A"/>
    <property type="match status" value="1"/>
</dbReference>
<dbReference type="RefSeq" id="WP_122381387.1">
    <property type="nucleotide sequence ID" value="NZ_HG966617.1"/>
</dbReference>